<evidence type="ECO:0000313" key="4">
    <source>
        <dbReference type="Proteomes" id="UP000234498"/>
    </source>
</evidence>
<dbReference type="Gene3D" id="3.20.20.120">
    <property type="entry name" value="Enolase-like C-terminal domain"/>
    <property type="match status" value="1"/>
</dbReference>
<dbReference type="AlphaFoldDB" id="A0A2H1KGI0"/>
<dbReference type="GO" id="GO:0009063">
    <property type="term" value="P:amino acid catabolic process"/>
    <property type="evidence" value="ECO:0007669"/>
    <property type="project" value="InterPro"/>
</dbReference>
<accession>A0A2H1KGI0</accession>
<dbReference type="OrthoDB" id="9796450at2"/>
<feature type="domain" description="Mandelate racemase/muconate lactonizing enzyme C-terminal" evidence="2">
    <location>
        <begin position="151"/>
        <end position="250"/>
    </location>
</feature>
<dbReference type="InterPro" id="IPR029017">
    <property type="entry name" value="Enolase-like_N"/>
</dbReference>
<dbReference type="SFLD" id="SFLDS00001">
    <property type="entry name" value="Enolase"/>
    <property type="match status" value="1"/>
</dbReference>
<dbReference type="SMART" id="SM00922">
    <property type="entry name" value="MR_MLE"/>
    <property type="match status" value="1"/>
</dbReference>
<dbReference type="GO" id="GO:0016829">
    <property type="term" value="F:lyase activity"/>
    <property type="evidence" value="ECO:0007669"/>
    <property type="project" value="UniProtKB-KW"/>
</dbReference>
<sequence length="388" mass="42164">MTSHIARITTYLFRSQVSEPVKTSFGTIPWRSVLLLRVEDNEGAEGWGEVWCNFPPFSAENKQRLIETVIAPVALGMPCARPDEVWSGLTRKTHRWAVQTGEYGPIAACLAGLDLALWDLSARRNYVPLRVLLNPECARPSIPVYASGLNPDSALATVDRARSSGFTAFKVKVAFGLERDMATVGSITSRLGGGEHLMVDANQGWEFNEAREAVALMSERQVRWIEEPILADSPAEDWNELAELASSPLAGGENLAGFDTFDDMIQQGSHQVIQPDLLKWGGVTGCHTIAQAVVSKGLTYCPHWLGSVVGLMASGQVLAAVGGNGMLEHDVMDNPLREALIETHPTVEKGSISLPPGPGIGFVPVLEQAEQWLCSKNSFHTRSSFPGY</sequence>
<dbReference type="InterPro" id="IPR013341">
    <property type="entry name" value="Mandelate_racemase_N_dom"/>
</dbReference>
<keyword evidence="1" id="KW-0456">Lyase</keyword>
<dbReference type="InterPro" id="IPR036849">
    <property type="entry name" value="Enolase-like_C_sf"/>
</dbReference>
<dbReference type="PROSITE" id="PS00909">
    <property type="entry name" value="MR_MLE_2"/>
    <property type="match status" value="1"/>
</dbReference>
<dbReference type="PANTHER" id="PTHR48080:SF2">
    <property type="entry name" value="D-GALACTONATE DEHYDRATASE"/>
    <property type="match status" value="1"/>
</dbReference>
<proteinExistence type="predicted"/>
<dbReference type="RefSeq" id="WP_101596761.1">
    <property type="nucleotide sequence ID" value="NZ_FXZA01000037.1"/>
</dbReference>
<evidence type="ECO:0000256" key="1">
    <source>
        <dbReference type="ARBA" id="ARBA00023239"/>
    </source>
</evidence>
<dbReference type="SUPFAM" id="SSF51604">
    <property type="entry name" value="Enolase C-terminal domain-like"/>
    <property type="match status" value="1"/>
</dbReference>
<dbReference type="Pfam" id="PF02746">
    <property type="entry name" value="MR_MLE_N"/>
    <property type="match status" value="1"/>
</dbReference>
<name>A0A2H1KGI0_BRELN</name>
<dbReference type="Pfam" id="PF13378">
    <property type="entry name" value="MR_MLE_C"/>
    <property type="match status" value="1"/>
</dbReference>
<dbReference type="SFLD" id="SFLDG00179">
    <property type="entry name" value="mandelate_racemase"/>
    <property type="match status" value="1"/>
</dbReference>
<dbReference type="EMBL" id="FXZA01000037">
    <property type="protein sequence ID" value="SMX98826.1"/>
    <property type="molecule type" value="Genomic_DNA"/>
</dbReference>
<evidence type="ECO:0000259" key="2">
    <source>
        <dbReference type="SMART" id="SM00922"/>
    </source>
</evidence>
<evidence type="ECO:0000313" key="3">
    <source>
        <dbReference type="EMBL" id="SMX98826.1"/>
    </source>
</evidence>
<protein>
    <submittedName>
        <fullName evidence="3">L-alanine-DL-glutamate epimerase</fullName>
    </submittedName>
</protein>
<reference evidence="3 4" key="1">
    <citation type="submission" date="2017-03" db="EMBL/GenBank/DDBJ databases">
        <authorList>
            <person name="Afonso C.L."/>
            <person name="Miller P.J."/>
            <person name="Scott M.A."/>
            <person name="Spackman E."/>
            <person name="Goraichik I."/>
            <person name="Dimitrov K.M."/>
            <person name="Suarez D.L."/>
            <person name="Swayne D.E."/>
        </authorList>
    </citation>
    <scope>NUCLEOTIDE SEQUENCE [LARGE SCALE GENOMIC DNA]</scope>
    <source>
        <strain evidence="3 4">Mu101</strain>
    </source>
</reference>
<dbReference type="InterPro" id="IPR018110">
    <property type="entry name" value="Mandel_Rmase/mucon_lact_enz_CS"/>
</dbReference>
<dbReference type="InterPro" id="IPR029065">
    <property type="entry name" value="Enolase_C-like"/>
</dbReference>
<dbReference type="InterPro" id="IPR013342">
    <property type="entry name" value="Mandelate_racemase_C"/>
</dbReference>
<dbReference type="PANTHER" id="PTHR48080">
    <property type="entry name" value="D-GALACTONATE DEHYDRATASE-RELATED"/>
    <property type="match status" value="1"/>
</dbReference>
<dbReference type="CDD" id="cd03316">
    <property type="entry name" value="MR_like"/>
    <property type="match status" value="1"/>
</dbReference>
<dbReference type="InterPro" id="IPR034593">
    <property type="entry name" value="DgoD-like"/>
</dbReference>
<dbReference type="Gene3D" id="3.30.390.10">
    <property type="entry name" value="Enolase-like, N-terminal domain"/>
    <property type="match status" value="1"/>
</dbReference>
<dbReference type="Proteomes" id="UP000234498">
    <property type="component" value="Unassembled WGS sequence"/>
</dbReference>
<organism evidence="3 4">
    <name type="scientific">Brevibacterium linens</name>
    <dbReference type="NCBI Taxonomy" id="1703"/>
    <lineage>
        <taxon>Bacteria</taxon>
        <taxon>Bacillati</taxon>
        <taxon>Actinomycetota</taxon>
        <taxon>Actinomycetes</taxon>
        <taxon>Micrococcales</taxon>
        <taxon>Brevibacteriaceae</taxon>
        <taxon>Brevibacterium</taxon>
    </lineage>
</organism>
<gene>
    <name evidence="3" type="ORF">BLIN101_03325</name>
</gene>
<dbReference type="SUPFAM" id="SSF54826">
    <property type="entry name" value="Enolase N-terminal domain-like"/>
    <property type="match status" value="1"/>
</dbReference>